<dbReference type="RefSeq" id="WP_004812864.1">
    <property type="nucleotide sequence ID" value="NZ_ABXA01000011.1"/>
</dbReference>
<reference evidence="1 2" key="2">
    <citation type="submission" date="2008-10" db="EMBL/GenBank/DDBJ databases">
        <title>Draft genome sequence of Anaerococcus hydrogenalis (DSM 7454).</title>
        <authorList>
            <person name="Sudarsanam P."/>
            <person name="Ley R."/>
            <person name="Guruge J."/>
            <person name="Turnbaugh P.J."/>
            <person name="Mahowald M."/>
            <person name="Liep D."/>
            <person name="Gordon J."/>
        </authorList>
    </citation>
    <scope>NUCLEOTIDE SEQUENCE [LARGE SCALE GENOMIC DNA]</scope>
    <source>
        <strain evidence="1 2">DSM 7454</strain>
    </source>
</reference>
<dbReference type="AlphaFoldDB" id="B6W774"/>
<proteinExistence type="predicted"/>
<protein>
    <submittedName>
        <fullName evidence="1">Uncharacterized protein</fullName>
    </submittedName>
</protein>
<dbReference type="EMBL" id="ABXA01000011">
    <property type="protein sequence ID" value="EEB36748.1"/>
    <property type="molecule type" value="Genomic_DNA"/>
</dbReference>
<dbReference type="Proteomes" id="UP000005451">
    <property type="component" value="Unassembled WGS sequence"/>
</dbReference>
<name>B6W774_9FIRM</name>
<reference evidence="1 2" key="1">
    <citation type="submission" date="2008-09" db="EMBL/GenBank/DDBJ databases">
        <authorList>
            <person name="Fulton L."/>
            <person name="Clifton S."/>
            <person name="Fulton B."/>
            <person name="Xu J."/>
            <person name="Minx P."/>
            <person name="Pepin K.H."/>
            <person name="Johnson M."/>
            <person name="Thiruvilangam P."/>
            <person name="Bhonagiri V."/>
            <person name="Nash W.E."/>
            <person name="Mardis E.R."/>
            <person name="Wilson R.K."/>
        </authorList>
    </citation>
    <scope>NUCLEOTIDE SEQUENCE [LARGE SCALE GENOMIC DNA]</scope>
    <source>
        <strain evidence="1 2">DSM 7454</strain>
    </source>
</reference>
<evidence type="ECO:0000313" key="2">
    <source>
        <dbReference type="Proteomes" id="UP000005451"/>
    </source>
</evidence>
<sequence length="83" mass="9938">MICLIGNYWFRSKIQNSVKERKGYKDSDFILTKQILSEFDNQNNPLWTVNDTEKGVKDKLKLVLILFLNNYNKVYMFINSIRK</sequence>
<organism evidence="1 2">
    <name type="scientific">Anaerococcus hydrogenalis DSM 7454</name>
    <dbReference type="NCBI Taxonomy" id="561177"/>
    <lineage>
        <taxon>Bacteria</taxon>
        <taxon>Bacillati</taxon>
        <taxon>Bacillota</taxon>
        <taxon>Tissierellia</taxon>
        <taxon>Tissierellales</taxon>
        <taxon>Peptoniphilaceae</taxon>
        <taxon>Anaerococcus</taxon>
    </lineage>
</organism>
<gene>
    <name evidence="1" type="ORF">ANHYDRO_00420</name>
</gene>
<comment type="caution">
    <text evidence="1">The sequence shown here is derived from an EMBL/GenBank/DDBJ whole genome shotgun (WGS) entry which is preliminary data.</text>
</comment>
<evidence type="ECO:0000313" key="1">
    <source>
        <dbReference type="EMBL" id="EEB36748.1"/>
    </source>
</evidence>
<accession>B6W774</accession>
<dbReference type="STRING" id="561177.ANHYDRO_00420"/>